<proteinExistence type="predicted"/>
<organism evidence="2 3">
    <name type="scientific">Pleurodeles waltl</name>
    <name type="common">Iberian ribbed newt</name>
    <dbReference type="NCBI Taxonomy" id="8319"/>
    <lineage>
        <taxon>Eukaryota</taxon>
        <taxon>Metazoa</taxon>
        <taxon>Chordata</taxon>
        <taxon>Craniata</taxon>
        <taxon>Vertebrata</taxon>
        <taxon>Euteleostomi</taxon>
        <taxon>Amphibia</taxon>
        <taxon>Batrachia</taxon>
        <taxon>Caudata</taxon>
        <taxon>Salamandroidea</taxon>
        <taxon>Salamandridae</taxon>
        <taxon>Pleurodelinae</taxon>
        <taxon>Pleurodeles</taxon>
    </lineage>
</organism>
<evidence type="ECO:0000313" key="2">
    <source>
        <dbReference type="EMBL" id="KAJ1172192.1"/>
    </source>
</evidence>
<comment type="caution">
    <text evidence="2">The sequence shown here is derived from an EMBL/GenBank/DDBJ whole genome shotgun (WGS) entry which is preliminary data.</text>
</comment>
<reference evidence="2" key="1">
    <citation type="journal article" date="2022" name="bioRxiv">
        <title>Sequencing and chromosome-scale assembly of the giantPleurodeles waltlgenome.</title>
        <authorList>
            <person name="Brown T."/>
            <person name="Elewa A."/>
            <person name="Iarovenko S."/>
            <person name="Subramanian E."/>
            <person name="Araus A.J."/>
            <person name="Petzold A."/>
            <person name="Susuki M."/>
            <person name="Suzuki K.-i.T."/>
            <person name="Hayashi T."/>
            <person name="Toyoda A."/>
            <person name="Oliveira C."/>
            <person name="Osipova E."/>
            <person name="Leigh N.D."/>
            <person name="Simon A."/>
            <person name="Yun M.H."/>
        </authorList>
    </citation>
    <scope>NUCLEOTIDE SEQUENCE</scope>
    <source>
        <strain evidence="2">20211129_DDA</strain>
        <tissue evidence="2">Liver</tissue>
    </source>
</reference>
<evidence type="ECO:0000313" key="3">
    <source>
        <dbReference type="Proteomes" id="UP001066276"/>
    </source>
</evidence>
<dbReference type="EMBL" id="JANPWB010000007">
    <property type="protein sequence ID" value="KAJ1172192.1"/>
    <property type="molecule type" value="Genomic_DNA"/>
</dbReference>
<name>A0AAV7T6L4_PLEWA</name>
<dbReference type="AlphaFoldDB" id="A0AAV7T6L4"/>
<gene>
    <name evidence="2" type="ORF">NDU88_004042</name>
</gene>
<sequence>MQKHAAGRSMCFVTPSTRKHSPNHSRAVRPHQTMLQETTDPHASTMSFAERGKDGTRGTATSGVEEDAPPPSAMPRWREKAKRERRELPRRATRIEIGCASPSNCRDWEQLLEPA</sequence>
<feature type="compositionally biased region" description="Polar residues" evidence="1">
    <location>
        <begin position="33"/>
        <end position="47"/>
    </location>
</feature>
<evidence type="ECO:0000256" key="1">
    <source>
        <dbReference type="SAM" id="MobiDB-lite"/>
    </source>
</evidence>
<feature type="region of interest" description="Disordered" evidence="1">
    <location>
        <begin position="1"/>
        <end position="89"/>
    </location>
</feature>
<keyword evidence="3" id="KW-1185">Reference proteome</keyword>
<feature type="compositionally biased region" description="Basic residues" evidence="1">
    <location>
        <begin position="17"/>
        <end position="29"/>
    </location>
</feature>
<dbReference type="Proteomes" id="UP001066276">
    <property type="component" value="Chromosome 4_1"/>
</dbReference>
<protein>
    <submittedName>
        <fullName evidence="2">Uncharacterized protein</fullName>
    </submittedName>
</protein>
<accession>A0AAV7T6L4</accession>
<feature type="compositionally biased region" description="Basic and acidic residues" evidence="1">
    <location>
        <begin position="76"/>
        <end position="89"/>
    </location>
</feature>